<dbReference type="GeneID" id="80890879"/>
<gene>
    <name evidence="3" type="ORF">LMH87_003720</name>
</gene>
<evidence type="ECO:0000313" key="3">
    <source>
        <dbReference type="EMBL" id="KAJ4144851.1"/>
    </source>
</evidence>
<accession>A0A9W8Q3U9</accession>
<evidence type="ECO:0000256" key="1">
    <source>
        <dbReference type="SAM" id="MobiDB-lite"/>
    </source>
</evidence>
<feature type="region of interest" description="Disordered" evidence="1">
    <location>
        <begin position="1"/>
        <end position="44"/>
    </location>
</feature>
<comment type="caution">
    <text evidence="3">The sequence shown here is derived from an EMBL/GenBank/DDBJ whole genome shotgun (WGS) entry which is preliminary data.</text>
</comment>
<dbReference type="KEGG" id="amus:LMH87_003720"/>
<evidence type="ECO:0000313" key="4">
    <source>
        <dbReference type="Proteomes" id="UP001144673"/>
    </source>
</evidence>
<feature type="transmembrane region" description="Helical" evidence="2">
    <location>
        <begin position="87"/>
        <end position="106"/>
    </location>
</feature>
<keyword evidence="2" id="KW-0472">Membrane</keyword>
<keyword evidence="4" id="KW-1185">Reference proteome</keyword>
<reference evidence="3" key="1">
    <citation type="journal article" date="2023" name="Access Microbiol">
        <title>De-novo genome assembly for Akanthomyces muscarius, a biocontrol agent of insect agricultural pests.</title>
        <authorList>
            <person name="Erdos Z."/>
            <person name="Studholme D.J."/>
            <person name="Raymond B."/>
            <person name="Sharma M."/>
        </authorList>
    </citation>
    <scope>NUCLEOTIDE SEQUENCE</scope>
    <source>
        <strain evidence="3">Ve6</strain>
    </source>
</reference>
<proteinExistence type="predicted"/>
<dbReference type="RefSeq" id="XP_056048521.1">
    <property type="nucleotide sequence ID" value="XM_056194832.1"/>
</dbReference>
<feature type="compositionally biased region" description="Polar residues" evidence="1">
    <location>
        <begin position="1"/>
        <end position="36"/>
    </location>
</feature>
<protein>
    <submittedName>
        <fullName evidence="3">Uncharacterized protein</fullName>
    </submittedName>
</protein>
<keyword evidence="2" id="KW-0812">Transmembrane</keyword>
<dbReference type="AlphaFoldDB" id="A0A9W8Q3U9"/>
<name>A0A9W8Q3U9_AKAMU</name>
<evidence type="ECO:0000256" key="2">
    <source>
        <dbReference type="SAM" id="Phobius"/>
    </source>
</evidence>
<sequence>MGAESASQSLEQSLVASTSRGADTGTNTAYLPTNATGGILDQPRHEASKHSKLFIYQQPLQFFFASKSASRTASFPKAIASSRYTRPIIVVVAALFLFAIGYFTILQDLCAF</sequence>
<dbReference type="EMBL" id="JAJHUN010000011">
    <property type="protein sequence ID" value="KAJ4144851.1"/>
    <property type="molecule type" value="Genomic_DNA"/>
</dbReference>
<dbReference type="Proteomes" id="UP001144673">
    <property type="component" value="Chromosome 2"/>
</dbReference>
<keyword evidence="2" id="KW-1133">Transmembrane helix</keyword>
<organism evidence="3 4">
    <name type="scientific">Akanthomyces muscarius</name>
    <name type="common">Entomopathogenic fungus</name>
    <name type="synonym">Lecanicillium muscarium</name>
    <dbReference type="NCBI Taxonomy" id="2231603"/>
    <lineage>
        <taxon>Eukaryota</taxon>
        <taxon>Fungi</taxon>
        <taxon>Dikarya</taxon>
        <taxon>Ascomycota</taxon>
        <taxon>Pezizomycotina</taxon>
        <taxon>Sordariomycetes</taxon>
        <taxon>Hypocreomycetidae</taxon>
        <taxon>Hypocreales</taxon>
        <taxon>Cordycipitaceae</taxon>
        <taxon>Akanthomyces</taxon>
    </lineage>
</organism>